<dbReference type="GO" id="GO:0016020">
    <property type="term" value="C:membrane"/>
    <property type="evidence" value="ECO:0007669"/>
    <property type="project" value="InterPro"/>
</dbReference>
<reference evidence="5" key="1">
    <citation type="submission" date="2016-10" db="EMBL/GenBank/DDBJ databases">
        <authorList>
            <person name="Varghese N."/>
            <person name="Submissions S."/>
        </authorList>
    </citation>
    <scope>NUCLEOTIDE SEQUENCE [LARGE SCALE GENOMIC DNA]</scope>
    <source>
        <strain evidence="5">DSM 44771</strain>
    </source>
</reference>
<keyword evidence="5" id="KW-1185">Reference proteome</keyword>
<dbReference type="Pfam" id="PF01565">
    <property type="entry name" value="FAD_binding_4"/>
    <property type="match status" value="1"/>
</dbReference>
<dbReference type="GO" id="GO:0071949">
    <property type="term" value="F:FAD binding"/>
    <property type="evidence" value="ECO:0007669"/>
    <property type="project" value="InterPro"/>
</dbReference>
<feature type="compositionally biased region" description="Basic and acidic residues" evidence="2">
    <location>
        <begin position="1"/>
        <end position="12"/>
    </location>
</feature>
<dbReference type="OrthoDB" id="9800184at2"/>
<dbReference type="AlphaFoldDB" id="A0A1I6T6C8"/>
<dbReference type="GO" id="GO:0003885">
    <property type="term" value="F:D-arabinono-1,4-lactone oxidase activity"/>
    <property type="evidence" value="ECO:0007669"/>
    <property type="project" value="InterPro"/>
</dbReference>
<dbReference type="InterPro" id="IPR016166">
    <property type="entry name" value="FAD-bd_PCMH"/>
</dbReference>
<dbReference type="InterPro" id="IPR016167">
    <property type="entry name" value="FAD-bd_PCMH_sub1"/>
</dbReference>
<dbReference type="GO" id="GO:0080049">
    <property type="term" value="F:L-gulono-1,4-lactone dehydrogenase activity"/>
    <property type="evidence" value="ECO:0007669"/>
    <property type="project" value="TreeGrafter"/>
</dbReference>
<dbReference type="STRING" id="95161.SAMN05660874_03688"/>
<dbReference type="InterPro" id="IPR036318">
    <property type="entry name" value="FAD-bd_PCMH-like_sf"/>
</dbReference>
<dbReference type="Gene3D" id="3.30.70.2520">
    <property type="match status" value="1"/>
</dbReference>
<gene>
    <name evidence="4" type="ORF">SAMN05660874_03688</name>
</gene>
<feature type="domain" description="FAD-binding PCMH-type" evidence="3">
    <location>
        <begin position="28"/>
        <end position="199"/>
    </location>
</feature>
<proteinExistence type="predicted"/>
<dbReference type="InterPro" id="IPR006094">
    <property type="entry name" value="Oxid_FAD_bind_N"/>
</dbReference>
<evidence type="ECO:0000313" key="4">
    <source>
        <dbReference type="EMBL" id="SFS84660.1"/>
    </source>
</evidence>
<dbReference type="RefSeq" id="WP_093419519.1">
    <property type="nucleotide sequence ID" value="NZ_FOZX01000006.1"/>
</dbReference>
<dbReference type="InterPro" id="IPR016169">
    <property type="entry name" value="FAD-bd_PCMH_sub2"/>
</dbReference>
<dbReference type="Gene3D" id="3.30.465.10">
    <property type="match status" value="1"/>
</dbReference>
<dbReference type="SUPFAM" id="SSF56176">
    <property type="entry name" value="FAD-binding/transporter-associated domain-like"/>
    <property type="match status" value="1"/>
</dbReference>
<dbReference type="Pfam" id="PF04030">
    <property type="entry name" value="ALO"/>
    <property type="match status" value="1"/>
</dbReference>
<organism evidence="4 5">
    <name type="scientific">Saccharopolyspora flava</name>
    <dbReference type="NCBI Taxonomy" id="95161"/>
    <lineage>
        <taxon>Bacteria</taxon>
        <taxon>Bacillati</taxon>
        <taxon>Actinomycetota</taxon>
        <taxon>Actinomycetes</taxon>
        <taxon>Pseudonocardiales</taxon>
        <taxon>Pseudonocardiaceae</taxon>
        <taxon>Saccharopolyspora</taxon>
    </lineage>
</organism>
<evidence type="ECO:0000259" key="3">
    <source>
        <dbReference type="PROSITE" id="PS51387"/>
    </source>
</evidence>
<name>A0A1I6T6C8_9PSEU</name>
<dbReference type="InterPro" id="IPR007173">
    <property type="entry name" value="ALO_C"/>
</dbReference>
<evidence type="ECO:0000256" key="1">
    <source>
        <dbReference type="ARBA" id="ARBA00023002"/>
    </source>
</evidence>
<dbReference type="NCBIfam" id="TIGR01679">
    <property type="entry name" value="bact_FAD_ox"/>
    <property type="match status" value="1"/>
</dbReference>
<dbReference type="InterPro" id="IPR010031">
    <property type="entry name" value="FAD_lactone_oxidase-like"/>
</dbReference>
<dbReference type="Gene3D" id="3.30.43.10">
    <property type="entry name" value="Uridine Diphospho-n-acetylenolpyruvylglucosamine Reductase, domain 2"/>
    <property type="match status" value="1"/>
</dbReference>
<feature type="region of interest" description="Disordered" evidence="2">
    <location>
        <begin position="1"/>
        <end position="41"/>
    </location>
</feature>
<dbReference type="PANTHER" id="PTHR43762">
    <property type="entry name" value="L-GULONOLACTONE OXIDASE"/>
    <property type="match status" value="1"/>
</dbReference>
<dbReference type="PROSITE" id="PS51387">
    <property type="entry name" value="FAD_PCMH"/>
    <property type="match status" value="1"/>
</dbReference>
<keyword evidence="1" id="KW-0560">Oxidoreductase</keyword>
<sequence length="454" mass="49225">MQRDLAPRDRVPGDPATARPWTNWARTATARPARTATPRDTSEAAEVLAAASRQGLRVRPIGSGHSFSAVASPGSGVALDLRHFSGIIHADPGTGLVTAHGGTPLHVLNAELDGLGLAMANLGDIDQQTLAGAISTGTHGTGAGLGGLATQVEALDLLLADGSEVSCSAEERPELFAAARLGLGALGVITTVTLRCVPAFTLSAEEGPAPLEDVLADFGGLAEANDHFEFHWFPHSHHAMVKRNNRHPGPPRPLSPARHFLEYEVMENRLFGAICGVGRAVPPLVRPLSRFCAATWSARSYRDRSYRVFTTPRRIRFVESEYAFPREVVPDVLRELRAATARLADPVMFPVEVRVARADDVWLSTAYGRDTGYVAVHQYLGMPYRGYFDAFESIARDAGGRPHWGKMHRLDAAALSGLYPRFTEFRQVREAVDPRGIFHNAYLERVLGPVDNPN</sequence>
<dbReference type="Proteomes" id="UP000198852">
    <property type="component" value="Unassembled WGS sequence"/>
</dbReference>
<protein>
    <submittedName>
        <fullName evidence="4">L-gulonolactone oxidase</fullName>
    </submittedName>
</protein>
<dbReference type="PANTHER" id="PTHR43762:SF1">
    <property type="entry name" value="D-ARABINONO-1,4-LACTONE OXIDASE"/>
    <property type="match status" value="1"/>
</dbReference>
<dbReference type="InterPro" id="IPR016171">
    <property type="entry name" value="Vanillyl_alc_oxidase_C-sub2"/>
</dbReference>
<feature type="compositionally biased region" description="Low complexity" evidence="2">
    <location>
        <begin position="16"/>
        <end position="39"/>
    </location>
</feature>
<dbReference type="EMBL" id="FOZX01000006">
    <property type="protein sequence ID" value="SFS84660.1"/>
    <property type="molecule type" value="Genomic_DNA"/>
</dbReference>
<dbReference type="Gene3D" id="1.10.45.10">
    <property type="entry name" value="Vanillyl-alcohol Oxidase, Chain A, domain 4"/>
    <property type="match status" value="1"/>
</dbReference>
<dbReference type="PIRSF" id="PIRSF000136">
    <property type="entry name" value="LGO_GLO"/>
    <property type="match status" value="1"/>
</dbReference>
<evidence type="ECO:0000313" key="5">
    <source>
        <dbReference type="Proteomes" id="UP000198852"/>
    </source>
</evidence>
<evidence type="ECO:0000256" key="2">
    <source>
        <dbReference type="SAM" id="MobiDB-lite"/>
    </source>
</evidence>
<accession>A0A1I6T6C8</accession>